<proteinExistence type="predicted"/>
<keyword evidence="1" id="KW-0472">Membrane</keyword>
<sequence>MLSPIWSRTPTVFLFCFLYVLDHIFFRSIFTIPLSASGLSGLQVAASARLATCRANPGAIPGTQNLEVAYRMILEEIFFHFLVVYQRIELFQLSYSE</sequence>
<accession>A0A9Q1BUT6</accession>
<reference evidence="2" key="1">
    <citation type="submission" date="2021-10" db="EMBL/GenBank/DDBJ databases">
        <title>Tropical sea cucumber genome reveals ecological adaptation and Cuvierian tubules defense mechanism.</title>
        <authorList>
            <person name="Chen T."/>
        </authorList>
    </citation>
    <scope>NUCLEOTIDE SEQUENCE</scope>
    <source>
        <strain evidence="2">Nanhai2018</strain>
        <tissue evidence="2">Muscle</tissue>
    </source>
</reference>
<gene>
    <name evidence="2" type="ORF">HOLleu_23389</name>
</gene>
<name>A0A9Q1BUT6_HOLLE</name>
<comment type="caution">
    <text evidence="2">The sequence shown here is derived from an EMBL/GenBank/DDBJ whole genome shotgun (WGS) entry which is preliminary data.</text>
</comment>
<dbReference type="EMBL" id="JAIZAY010000011">
    <property type="protein sequence ID" value="KAJ8033221.1"/>
    <property type="molecule type" value="Genomic_DNA"/>
</dbReference>
<dbReference type="Proteomes" id="UP001152320">
    <property type="component" value="Chromosome 11"/>
</dbReference>
<evidence type="ECO:0000313" key="2">
    <source>
        <dbReference type="EMBL" id="KAJ8033221.1"/>
    </source>
</evidence>
<keyword evidence="3" id="KW-1185">Reference proteome</keyword>
<organism evidence="2 3">
    <name type="scientific">Holothuria leucospilota</name>
    <name type="common">Black long sea cucumber</name>
    <name type="synonym">Mertensiothuria leucospilota</name>
    <dbReference type="NCBI Taxonomy" id="206669"/>
    <lineage>
        <taxon>Eukaryota</taxon>
        <taxon>Metazoa</taxon>
        <taxon>Echinodermata</taxon>
        <taxon>Eleutherozoa</taxon>
        <taxon>Echinozoa</taxon>
        <taxon>Holothuroidea</taxon>
        <taxon>Aspidochirotacea</taxon>
        <taxon>Aspidochirotida</taxon>
        <taxon>Holothuriidae</taxon>
        <taxon>Holothuria</taxon>
    </lineage>
</organism>
<feature type="transmembrane region" description="Helical" evidence="1">
    <location>
        <begin position="12"/>
        <end position="30"/>
    </location>
</feature>
<evidence type="ECO:0000313" key="3">
    <source>
        <dbReference type="Proteomes" id="UP001152320"/>
    </source>
</evidence>
<keyword evidence="1" id="KW-0812">Transmembrane</keyword>
<keyword evidence="1" id="KW-1133">Transmembrane helix</keyword>
<protein>
    <submittedName>
        <fullName evidence="2">Uncharacterized protein</fullName>
    </submittedName>
</protein>
<dbReference type="AlphaFoldDB" id="A0A9Q1BUT6"/>
<evidence type="ECO:0000256" key="1">
    <source>
        <dbReference type="SAM" id="Phobius"/>
    </source>
</evidence>